<proteinExistence type="predicted"/>
<dbReference type="Gene3D" id="1.25.40.20">
    <property type="entry name" value="Ankyrin repeat-containing domain"/>
    <property type="match status" value="1"/>
</dbReference>
<dbReference type="Pfam" id="PF00023">
    <property type="entry name" value="Ank"/>
    <property type="match status" value="1"/>
</dbReference>
<organism evidence="2 3">
    <name type="scientific">Symbiodinium natans</name>
    <dbReference type="NCBI Taxonomy" id="878477"/>
    <lineage>
        <taxon>Eukaryota</taxon>
        <taxon>Sar</taxon>
        <taxon>Alveolata</taxon>
        <taxon>Dinophyceae</taxon>
        <taxon>Suessiales</taxon>
        <taxon>Symbiodiniaceae</taxon>
        <taxon>Symbiodinium</taxon>
    </lineage>
</organism>
<reference evidence="2" key="1">
    <citation type="submission" date="2021-02" db="EMBL/GenBank/DDBJ databases">
        <authorList>
            <person name="Dougan E. K."/>
            <person name="Rhodes N."/>
            <person name="Thang M."/>
            <person name="Chan C."/>
        </authorList>
    </citation>
    <scope>NUCLEOTIDE SEQUENCE</scope>
</reference>
<feature type="region of interest" description="Disordered" evidence="1">
    <location>
        <begin position="139"/>
        <end position="206"/>
    </location>
</feature>
<evidence type="ECO:0000313" key="2">
    <source>
        <dbReference type="EMBL" id="CAE7545819.1"/>
    </source>
</evidence>
<evidence type="ECO:0000256" key="1">
    <source>
        <dbReference type="SAM" id="MobiDB-lite"/>
    </source>
</evidence>
<dbReference type="OrthoDB" id="431148at2759"/>
<dbReference type="EMBL" id="CAJNDS010002614">
    <property type="protein sequence ID" value="CAE7545819.1"/>
    <property type="molecule type" value="Genomic_DNA"/>
</dbReference>
<comment type="caution">
    <text evidence="2">The sequence shown here is derived from an EMBL/GenBank/DDBJ whole genome shotgun (WGS) entry which is preliminary data.</text>
</comment>
<protein>
    <submittedName>
        <fullName evidence="2">Uncharacterized protein</fullName>
    </submittedName>
</protein>
<dbReference type="Proteomes" id="UP000604046">
    <property type="component" value="Unassembled WGS sequence"/>
</dbReference>
<sequence>MDKGVDWDSYTSHPDAIRTCPKCKREHKSCMTEVMAVKKYGVLSQGDIFAQLRVQGRYFTQTPTTMSGIQARKIVYFWVVDLEEAAEKKGWQPKDSSKATKRTRASVAEMSELPPAKAPAINADGKPVRRCGICRQPGHNRTKCPQKDSTTRAGATPAVTKCPATAPQAQQQASPTEASLKRWSFADRPPNSRAGSNLTEAARRGDTAEVKSIVEDRIGKGFMHYPDYLLNYSAKYHEVDYKMGGYTKEWDWFKYTPIVAAAKNGHVECVRLLLLNGACPVLQCCEIDDVCEDALQAASGKGGWMQSSSTAELDKLERGEQLQSYSSLMQQVRNESCHTVIRNALARAKKFVEIEAMIKVALPFWNHVTDRSAHWSEKAARNSKQLLPSNMTDLHTAVASFTFQADDRFSDVRAEQLALKLEAEKRRLFPHPEPQLARAGHPGRWQRAKSLPTPALPALPALQLPGAASWRYEQPRLVAEKPVGYHGPCLSCRKNTCAHNCTFGWCGKCCHGKGCARHR</sequence>
<keyword evidence="3" id="KW-1185">Reference proteome</keyword>
<dbReference type="AlphaFoldDB" id="A0A812TPT0"/>
<accession>A0A812TPT0</accession>
<gene>
    <name evidence="2" type="ORF">SNAT2548_LOCUS30629</name>
</gene>
<dbReference type="SUPFAM" id="SSF48403">
    <property type="entry name" value="Ankyrin repeat"/>
    <property type="match status" value="1"/>
</dbReference>
<dbReference type="InterPro" id="IPR036770">
    <property type="entry name" value="Ankyrin_rpt-contain_sf"/>
</dbReference>
<feature type="compositionally biased region" description="Low complexity" evidence="1">
    <location>
        <begin position="163"/>
        <end position="178"/>
    </location>
</feature>
<dbReference type="InterPro" id="IPR002110">
    <property type="entry name" value="Ankyrin_rpt"/>
</dbReference>
<evidence type="ECO:0000313" key="3">
    <source>
        <dbReference type="Proteomes" id="UP000604046"/>
    </source>
</evidence>
<name>A0A812TPT0_9DINO</name>